<sequence>MYTVLVIRPSVGLGACFDRCRESASYKNVVSDLWPRLRSITITAVEQPHRLLRPSGQTLALGPASSNFAFSTQISVDDDAVRMLRAWDAMPPGNVTVHYNLVLSYTVFEATTAMEDLKAALNEHVDLVSDLFEKFSAELRSGFGPAVDNFIGFFHAIDWKVCFFNLNNTMHLLHCCLCLVINKRKEVSYNGFGSGELEELCLFGCAGGVYLAERVNSFLGKRWQSFSSQNYFDPHGVFISVLWSGPLLVITILIVVNTLFTLCHLMVKWKKAELRHRARVGRDKQE</sequence>
<dbReference type="AlphaFoldDB" id="A0A8J5HKS5"/>
<proteinExistence type="predicted"/>
<evidence type="ECO:0000313" key="3">
    <source>
        <dbReference type="Proteomes" id="UP000734854"/>
    </source>
</evidence>
<feature type="transmembrane region" description="Helical" evidence="1">
    <location>
        <begin position="237"/>
        <end position="267"/>
    </location>
</feature>
<dbReference type="EMBL" id="JACMSC010000004">
    <property type="protein sequence ID" value="KAG6526100.1"/>
    <property type="molecule type" value="Genomic_DNA"/>
</dbReference>
<keyword evidence="3" id="KW-1185">Reference proteome</keyword>
<dbReference type="Proteomes" id="UP000734854">
    <property type="component" value="Unassembled WGS sequence"/>
</dbReference>
<evidence type="ECO:0008006" key="4">
    <source>
        <dbReference type="Google" id="ProtNLM"/>
    </source>
</evidence>
<organism evidence="2 3">
    <name type="scientific">Zingiber officinale</name>
    <name type="common">Ginger</name>
    <name type="synonym">Amomum zingiber</name>
    <dbReference type="NCBI Taxonomy" id="94328"/>
    <lineage>
        <taxon>Eukaryota</taxon>
        <taxon>Viridiplantae</taxon>
        <taxon>Streptophyta</taxon>
        <taxon>Embryophyta</taxon>
        <taxon>Tracheophyta</taxon>
        <taxon>Spermatophyta</taxon>
        <taxon>Magnoliopsida</taxon>
        <taxon>Liliopsida</taxon>
        <taxon>Zingiberales</taxon>
        <taxon>Zingiberaceae</taxon>
        <taxon>Zingiber</taxon>
    </lineage>
</organism>
<evidence type="ECO:0000313" key="2">
    <source>
        <dbReference type="EMBL" id="KAG6526100.1"/>
    </source>
</evidence>
<dbReference type="InterPro" id="IPR026721">
    <property type="entry name" value="TMEM18"/>
</dbReference>
<reference evidence="2 3" key="1">
    <citation type="submission" date="2020-08" db="EMBL/GenBank/DDBJ databases">
        <title>Plant Genome Project.</title>
        <authorList>
            <person name="Zhang R.-G."/>
        </authorList>
    </citation>
    <scope>NUCLEOTIDE SEQUENCE [LARGE SCALE GENOMIC DNA]</scope>
    <source>
        <tissue evidence="2">Rhizome</tissue>
    </source>
</reference>
<accession>A0A8J5HKS5</accession>
<keyword evidence="1" id="KW-0812">Transmembrane</keyword>
<dbReference type="Pfam" id="PF14770">
    <property type="entry name" value="TMEM18"/>
    <property type="match status" value="1"/>
</dbReference>
<protein>
    <recommendedName>
        <fullName evidence="4">Transmembrane protein 18</fullName>
    </recommendedName>
</protein>
<comment type="caution">
    <text evidence="2">The sequence shown here is derived from an EMBL/GenBank/DDBJ whole genome shotgun (WGS) entry which is preliminary data.</text>
</comment>
<name>A0A8J5HKS5_ZINOF</name>
<evidence type="ECO:0000256" key="1">
    <source>
        <dbReference type="SAM" id="Phobius"/>
    </source>
</evidence>
<gene>
    <name evidence="2" type="ORF">ZIOFF_016077</name>
</gene>
<keyword evidence="1" id="KW-1133">Transmembrane helix</keyword>
<keyword evidence="1" id="KW-0472">Membrane</keyword>